<dbReference type="NCBIfam" id="NF010473">
    <property type="entry name" value="PRK13898.1"/>
    <property type="match status" value="1"/>
</dbReference>
<evidence type="ECO:0000256" key="3">
    <source>
        <dbReference type="ARBA" id="ARBA00022840"/>
    </source>
</evidence>
<keyword evidence="8" id="KW-1185">Reference proteome</keyword>
<feature type="domain" description="AAA+ ATPase" evidence="6">
    <location>
        <begin position="449"/>
        <end position="707"/>
    </location>
</feature>
<evidence type="ECO:0000256" key="2">
    <source>
        <dbReference type="ARBA" id="ARBA00022741"/>
    </source>
</evidence>
<proteinExistence type="inferred from homology"/>
<reference evidence="7 8" key="1">
    <citation type="submission" date="2022-10" db="EMBL/GenBank/DDBJ databases">
        <title>Host association and intracellularity evolved multiple times independently in the Rickettsiales.</title>
        <authorList>
            <person name="Castelli M."/>
            <person name="Nardi T."/>
            <person name="Gammuto L."/>
            <person name="Bellinzona G."/>
            <person name="Sabaneyeva E."/>
            <person name="Potekhin A."/>
            <person name="Serra V."/>
            <person name="Petroni G."/>
            <person name="Sassera D."/>
        </authorList>
    </citation>
    <scope>NUCLEOTIDE SEQUENCE [LARGE SCALE GENOMIC DNA]</scope>
    <source>
        <strain evidence="7 8">Kr 154-4</strain>
    </source>
</reference>
<accession>A0ABZ0UR34</accession>
<gene>
    <name evidence="7" type="ORF">Trichorick_00390</name>
</gene>
<organism evidence="7 8">
    <name type="scientific">Candidatus Trichorickettsia mobilis</name>
    <dbReference type="NCBI Taxonomy" id="1346319"/>
    <lineage>
        <taxon>Bacteria</taxon>
        <taxon>Pseudomonadati</taxon>
        <taxon>Pseudomonadota</taxon>
        <taxon>Alphaproteobacteria</taxon>
        <taxon>Rickettsiales</taxon>
        <taxon>Rickettsiaceae</taxon>
        <taxon>Rickettsieae</taxon>
        <taxon>Candidatus Trichorickettsia</taxon>
    </lineage>
</organism>
<keyword evidence="3" id="KW-0067">ATP-binding</keyword>
<evidence type="ECO:0000256" key="4">
    <source>
        <dbReference type="ARBA" id="ARBA00023026"/>
    </source>
</evidence>
<keyword evidence="4" id="KW-0843">Virulence</keyword>
<dbReference type="InterPro" id="IPR004346">
    <property type="entry name" value="CagE_TrbE_VirB"/>
</dbReference>
<evidence type="ECO:0000256" key="1">
    <source>
        <dbReference type="ARBA" id="ARBA00006512"/>
    </source>
</evidence>
<evidence type="ECO:0000313" key="7">
    <source>
        <dbReference type="EMBL" id="WPY00512.1"/>
    </source>
</evidence>
<dbReference type="InterPro" id="IPR018145">
    <property type="entry name" value="CagE_TrbE_VirB_cntrl_dom"/>
</dbReference>
<dbReference type="InterPro" id="IPR003593">
    <property type="entry name" value="AAA+_ATPase"/>
</dbReference>
<sequence length="804" mass="90645">MIKLFKTTAAKESKARREKPVSHFIPYKCHWDSNTILTKKNELLQVIKVSGFSFETADDDDLDIRKNMRNSLLKTMASGNIILYFHTVRRRKPVVSKQHYSIDPTIKVPNDFITYLSNEWRKKHSGAASFFNELYISILYKPDTAGAAIVEHLLKKLQQSSNKSAWESDMREMKESLQEMSTRVLNTFRDYDAKLLGVEKSNSGYNCEILGFLGTLVNCGQSMPMIVPRGQIDQYIPTHRLFFGSRSIEARGASGRKYAGIVSILEYGPSTSAGMFDGFLQMPFEFIMTQSFVFSNRTVAINAMTLQQNRMIQAQDKAVSQIAEISQALDMAMSGDIGFGEHHFSVLCIDDNLKALENALSMASVELSNCGLQPVREKVNVEPSYWGQLPGNIDYIIRKSTINTLNMSGFASMHNYPIGKMSGNHWGEHVTILDTTSGTPFYFNFHVRDVGHTLIIGPTGAGKTVLMNFLCAQAQKFKPRMFFFDKDRGAEIFIRALAGIYTVIDPGKQCNFNPLQLPDNGENRSFLLDWLKILVTTNGETISAEDIKLLTQALDGNYRLNRKDRRLRNIVPFLGIDGPGTLAGRIAMWHSKGSHAKIFDNEEDNIDLAKARVFGFEMAELLKDTISLSPVLLYVFHRINISLDGFPTMIVLDEAWALIDNPVFAPKIKDWLKVLRKLNTFVIFATQSVEDAAKSRISDTLIQQTATQIFLPNLKATDVYRSAFMLSQREYILIKTTDPASRYFLIKQGISAVVAKVNLSGMTNIVNVLSGRAETVLLLDRVRAEYGENPEKWLPIFYEEVKAI</sequence>
<dbReference type="InterPro" id="IPR043964">
    <property type="entry name" value="P-loop_TraG"/>
</dbReference>
<protein>
    <recommendedName>
        <fullName evidence="5">Type IV secretion system protein virB4</fullName>
    </recommendedName>
</protein>
<dbReference type="InterPro" id="IPR027417">
    <property type="entry name" value="P-loop_NTPase"/>
</dbReference>
<dbReference type="InterPro" id="IPR051162">
    <property type="entry name" value="T4SS_component"/>
</dbReference>
<evidence type="ECO:0000259" key="6">
    <source>
        <dbReference type="SMART" id="SM00382"/>
    </source>
</evidence>
<dbReference type="PANTHER" id="PTHR30121:SF12">
    <property type="entry name" value="TYPE IV SECRETION SYSTEM PROTEIN CAGE"/>
    <property type="match status" value="1"/>
</dbReference>
<keyword evidence="2" id="KW-0547">Nucleotide-binding</keyword>
<dbReference type="SMART" id="SM00382">
    <property type="entry name" value="AAA"/>
    <property type="match status" value="1"/>
</dbReference>
<dbReference type="Gene3D" id="3.40.50.300">
    <property type="entry name" value="P-loop containing nucleotide triphosphate hydrolases"/>
    <property type="match status" value="1"/>
</dbReference>
<dbReference type="Pfam" id="PF19044">
    <property type="entry name" value="P-loop_TraG"/>
    <property type="match status" value="1"/>
</dbReference>
<dbReference type="PANTHER" id="PTHR30121">
    <property type="entry name" value="UNCHARACTERIZED PROTEIN YJGR-RELATED"/>
    <property type="match status" value="1"/>
</dbReference>
<evidence type="ECO:0000256" key="5">
    <source>
        <dbReference type="ARBA" id="ARBA00023635"/>
    </source>
</evidence>
<evidence type="ECO:0000313" key="8">
    <source>
        <dbReference type="Proteomes" id="UP001326613"/>
    </source>
</evidence>
<dbReference type="Pfam" id="PF03135">
    <property type="entry name" value="CagE_TrbE_VirB"/>
    <property type="match status" value="1"/>
</dbReference>
<dbReference type="NCBIfam" id="TIGR00929">
    <property type="entry name" value="VirB4_CagE"/>
    <property type="match status" value="1"/>
</dbReference>
<name>A0ABZ0UR34_9RICK</name>
<dbReference type="SUPFAM" id="SSF52540">
    <property type="entry name" value="P-loop containing nucleoside triphosphate hydrolases"/>
    <property type="match status" value="1"/>
</dbReference>
<dbReference type="Proteomes" id="UP001326613">
    <property type="component" value="Chromosome"/>
</dbReference>
<dbReference type="EMBL" id="CP112932">
    <property type="protein sequence ID" value="WPY00512.1"/>
    <property type="molecule type" value="Genomic_DNA"/>
</dbReference>
<comment type="similarity">
    <text evidence="1">Belongs to the TrbE/VirB4 family.</text>
</comment>